<protein>
    <submittedName>
        <fullName evidence="1">Uncharacterized protein</fullName>
    </submittedName>
</protein>
<dbReference type="EMBL" id="JAPDRQ010000298">
    <property type="protein sequence ID" value="KAJ9650902.1"/>
    <property type="molecule type" value="Genomic_DNA"/>
</dbReference>
<comment type="caution">
    <text evidence="1">The sequence shown here is derived from an EMBL/GenBank/DDBJ whole genome shotgun (WGS) entry which is preliminary data.</text>
</comment>
<keyword evidence="2" id="KW-1185">Reference proteome</keyword>
<accession>A0ACC2ZTH2</accession>
<name>A0ACC2ZTH2_9EURO</name>
<evidence type="ECO:0000313" key="1">
    <source>
        <dbReference type="EMBL" id="KAJ9650902.1"/>
    </source>
</evidence>
<evidence type="ECO:0000313" key="2">
    <source>
        <dbReference type="Proteomes" id="UP001172386"/>
    </source>
</evidence>
<reference evidence="1" key="1">
    <citation type="submission" date="2022-10" db="EMBL/GenBank/DDBJ databases">
        <title>Culturing micro-colonial fungi from biological soil crusts in the Mojave desert and describing Neophaeococcomyces mojavensis, and introducing the new genera and species Taxawa tesnikishii.</title>
        <authorList>
            <person name="Kurbessoian T."/>
            <person name="Stajich J.E."/>
        </authorList>
    </citation>
    <scope>NUCLEOTIDE SEQUENCE</scope>
    <source>
        <strain evidence="1">JES_112</strain>
    </source>
</reference>
<sequence>MVYISCAVASIHTSPAEPAGGALKREGAIRGVAKYAMLIACTCVPAFATAAGETFEELAAQCAPGIHPQTLAAVVGHESNFDPLAIGVKGVSVKVRTLEEAVSSASRLIAEGRSVDMGLGQINAANLRRLGLSVREVFDPCINLAAAARILTENYQEARKQLSDEQAALNAALSQYNTGNRVSGLKNGYVAKVRKQAGLPPPIVPSPLVVATPLTSNTAAESGHANPYAAFGAENQAKYDAFSSPRATAIPHDRGNSGQPGASAGDWQGGQRKPKQHKAFGRRREPAVTVPEQQGTRHAALAAIERSQLTGVTLNYREPYPCSGDILKPKPITEPLLISYMDHGAVTGITIKETDEGFKVLVSVTFDDQAVYELQTQRSNKPKLWSSLNRLVQQLGRYPSLPPIKLERDASRWLAAAGLSLLAAGHLGAAEPASTQPPPAATPPHIVTVQRDSRLREIDYNPDQVIDITAHVGYFVHLVFAPGEEPVHGGVVLGDSDAWSFSVAGNNLFLKPKNTDGNTNLTVVTNVGRTYTFILLYAQRRPTDRQLGTALNLRYKFRYPAEELAAAKRATEKPESVQISERLARPEREIRNIEYFACGSDEVNPDVIFDDGRFTYMRFLANRELPAIFTVADDGSEVLANSRTAADDPETIIVQRVAKRFVFRRGQTVGCAVNKGFSPHGPALQTGTIDEGVQRVVKGAQTP</sequence>
<organism evidence="1 2">
    <name type="scientific">Neophaeococcomyces mojaviensis</name>
    <dbReference type="NCBI Taxonomy" id="3383035"/>
    <lineage>
        <taxon>Eukaryota</taxon>
        <taxon>Fungi</taxon>
        <taxon>Dikarya</taxon>
        <taxon>Ascomycota</taxon>
        <taxon>Pezizomycotina</taxon>
        <taxon>Eurotiomycetes</taxon>
        <taxon>Chaetothyriomycetidae</taxon>
        <taxon>Chaetothyriales</taxon>
        <taxon>Chaetothyriales incertae sedis</taxon>
        <taxon>Neophaeococcomyces</taxon>
    </lineage>
</organism>
<gene>
    <name evidence="1" type="ORF">H2198_009816</name>
</gene>
<dbReference type="Proteomes" id="UP001172386">
    <property type="component" value="Unassembled WGS sequence"/>
</dbReference>
<proteinExistence type="predicted"/>